<evidence type="ECO:0000313" key="5">
    <source>
        <dbReference type="Proteomes" id="UP000443090"/>
    </source>
</evidence>
<dbReference type="EMBL" id="QGMI01000043">
    <property type="protein sequence ID" value="TVY48566.1"/>
    <property type="molecule type" value="Genomic_DNA"/>
</dbReference>
<dbReference type="PANTHER" id="PTHR40622">
    <property type="match status" value="1"/>
</dbReference>
<evidence type="ECO:0000313" key="4">
    <source>
        <dbReference type="EMBL" id="TVY48566.1"/>
    </source>
</evidence>
<dbReference type="AlphaFoldDB" id="A0A8H8UKB0"/>
<reference evidence="4 5" key="1">
    <citation type="submission" date="2018-05" db="EMBL/GenBank/DDBJ databases">
        <title>Genome sequencing and assembly of the regulated plant pathogen Lachnellula willkommii and related sister species for the development of diagnostic species identification markers.</title>
        <authorList>
            <person name="Giroux E."/>
            <person name="Bilodeau G."/>
        </authorList>
    </citation>
    <scope>NUCLEOTIDE SEQUENCE [LARGE SCALE GENOMIC DNA]</scope>
    <source>
        <strain evidence="4 5">CBS 160.35</strain>
    </source>
</reference>
<dbReference type="OrthoDB" id="5409353at2759"/>
<comment type="caution">
    <text evidence="4">The sequence shown here is derived from an EMBL/GenBank/DDBJ whole genome shotgun (WGS) entry which is preliminary data.</text>
</comment>
<protein>
    <recommendedName>
        <fullName evidence="3">DUF7728 domain-containing protein</fullName>
    </recommendedName>
</protein>
<feature type="domain" description="DUF7728" evidence="3">
    <location>
        <begin position="114"/>
        <end position="265"/>
    </location>
</feature>
<dbReference type="PANTHER" id="PTHR40622:SF1">
    <property type="match status" value="1"/>
</dbReference>
<evidence type="ECO:0000259" key="3">
    <source>
        <dbReference type="Pfam" id="PF24854"/>
    </source>
</evidence>
<feature type="transmembrane region" description="Helical" evidence="2">
    <location>
        <begin position="372"/>
        <end position="389"/>
    </location>
</feature>
<evidence type="ECO:0000256" key="2">
    <source>
        <dbReference type="SAM" id="Phobius"/>
    </source>
</evidence>
<evidence type="ECO:0000256" key="1">
    <source>
        <dbReference type="SAM" id="MobiDB-lite"/>
    </source>
</evidence>
<feature type="compositionally biased region" description="Basic residues" evidence="1">
    <location>
        <begin position="320"/>
        <end position="339"/>
    </location>
</feature>
<sequence length="434" mass="47959">MMQGSWYSLRAIIRTLTFVSDFDFAPQTTRHPISPTSPPTAHPRIFIKKLNPINHNTITPPGTWPINNTRMHFTQLGGLLALAGSSRAFLLPPPTSSSSDSVATLPFEDNIATEGRVMELNCPGCPVVVTDIENRVHFTDAESVLKFNLSVAREANDGADQLLLNGLPIYPIDPRSKSFMTPLTADQMVKNADNTWSYVATPALGYQLSVKHPVQSEDQLDLVAIHIEIVEVANKFVQGIPSVELKLLETPSGKLMLGDAEITPPKSVLPEPTDDNKECTTVVCKWRAIIAAKLSKFKGCGGKNKSRPGEVDATPAQHHGDHKRPHGRPHGAHRPFRHHRPRHSISRFFRVVAVHVMIPVLIGIVVGITASLVGMIVGNIVIFMWRLLFRRNQARYAKVEQVEFIEEADDENKAILESQGPPPTYTATDEKTVE</sequence>
<feature type="region of interest" description="Disordered" evidence="1">
    <location>
        <begin position="412"/>
        <end position="434"/>
    </location>
</feature>
<name>A0A8H8UKB0_9HELO</name>
<keyword evidence="2" id="KW-1133">Transmembrane helix</keyword>
<feature type="region of interest" description="Disordered" evidence="1">
    <location>
        <begin position="301"/>
        <end position="339"/>
    </location>
</feature>
<dbReference type="InterPro" id="IPR056145">
    <property type="entry name" value="DUF7728"/>
</dbReference>
<organism evidence="4 5">
    <name type="scientific">Lachnellula occidentalis</name>
    <dbReference type="NCBI Taxonomy" id="215460"/>
    <lineage>
        <taxon>Eukaryota</taxon>
        <taxon>Fungi</taxon>
        <taxon>Dikarya</taxon>
        <taxon>Ascomycota</taxon>
        <taxon>Pezizomycotina</taxon>
        <taxon>Leotiomycetes</taxon>
        <taxon>Helotiales</taxon>
        <taxon>Lachnaceae</taxon>
        <taxon>Lachnellula</taxon>
    </lineage>
</organism>
<keyword evidence="5" id="KW-1185">Reference proteome</keyword>
<accession>A0A8H8UKB0</accession>
<keyword evidence="2" id="KW-0472">Membrane</keyword>
<dbReference type="Proteomes" id="UP000443090">
    <property type="component" value="Unassembled WGS sequence"/>
</dbReference>
<keyword evidence="2" id="KW-0812">Transmembrane</keyword>
<gene>
    <name evidence="4" type="ORF">LOCC1_G000876</name>
</gene>
<proteinExistence type="predicted"/>
<dbReference type="Pfam" id="PF24854">
    <property type="entry name" value="DUF7728"/>
    <property type="match status" value="1"/>
</dbReference>